<organism evidence="2 3">
    <name type="scientific">Plesiocystis pacifica SIR-1</name>
    <dbReference type="NCBI Taxonomy" id="391625"/>
    <lineage>
        <taxon>Bacteria</taxon>
        <taxon>Pseudomonadati</taxon>
        <taxon>Myxococcota</taxon>
        <taxon>Polyangia</taxon>
        <taxon>Nannocystales</taxon>
        <taxon>Nannocystaceae</taxon>
        <taxon>Plesiocystis</taxon>
    </lineage>
</organism>
<accession>A6G988</accession>
<feature type="region of interest" description="Disordered" evidence="1">
    <location>
        <begin position="1"/>
        <end position="24"/>
    </location>
</feature>
<dbReference type="EMBL" id="ABCS01000043">
    <property type="protein sequence ID" value="EDM77636.1"/>
    <property type="molecule type" value="Genomic_DNA"/>
</dbReference>
<evidence type="ECO:0000256" key="1">
    <source>
        <dbReference type="SAM" id="MobiDB-lite"/>
    </source>
</evidence>
<dbReference type="Proteomes" id="UP000005801">
    <property type="component" value="Unassembled WGS sequence"/>
</dbReference>
<sequence length="66" mass="7421">MRARGVTAYGRGPASDSAHTGDGEWVWPWTIGVGQARVEEGRWGRGPIARKAWMERPSRVLREDED</sequence>
<proteinExistence type="predicted"/>
<dbReference type="AlphaFoldDB" id="A6G988"/>
<keyword evidence="3" id="KW-1185">Reference proteome</keyword>
<evidence type="ECO:0000313" key="3">
    <source>
        <dbReference type="Proteomes" id="UP000005801"/>
    </source>
</evidence>
<name>A6G988_9BACT</name>
<protein>
    <submittedName>
        <fullName evidence="2">Uncharacterized protein</fullName>
    </submittedName>
</protein>
<comment type="caution">
    <text evidence="2">The sequence shown here is derived from an EMBL/GenBank/DDBJ whole genome shotgun (WGS) entry which is preliminary data.</text>
</comment>
<evidence type="ECO:0000313" key="2">
    <source>
        <dbReference type="EMBL" id="EDM77636.1"/>
    </source>
</evidence>
<reference evidence="2 3" key="1">
    <citation type="submission" date="2007-06" db="EMBL/GenBank/DDBJ databases">
        <authorList>
            <person name="Shimkets L."/>
            <person name="Ferriera S."/>
            <person name="Johnson J."/>
            <person name="Kravitz S."/>
            <person name="Beeson K."/>
            <person name="Sutton G."/>
            <person name="Rogers Y.-H."/>
            <person name="Friedman R."/>
            <person name="Frazier M."/>
            <person name="Venter J.C."/>
        </authorList>
    </citation>
    <scope>NUCLEOTIDE SEQUENCE [LARGE SCALE GENOMIC DNA]</scope>
    <source>
        <strain evidence="2 3">SIR-1</strain>
    </source>
</reference>
<gene>
    <name evidence="2" type="ORF">PPSIR1_03088</name>
</gene>
<dbReference type="STRING" id="391625.PPSIR1_03088"/>